<protein>
    <submittedName>
        <fullName evidence="1">Isoprenoid synthase domain-containing protein</fullName>
    </submittedName>
</protein>
<comment type="caution">
    <text evidence="1">The sequence shown here is derived from an EMBL/GenBank/DDBJ whole genome shotgun (WGS) entry which is preliminary data.</text>
</comment>
<gene>
    <name evidence="1" type="ORF">B0T16DRAFT_492364</name>
</gene>
<proteinExistence type="predicted"/>
<evidence type="ECO:0000313" key="2">
    <source>
        <dbReference type="Proteomes" id="UP001174936"/>
    </source>
</evidence>
<keyword evidence="2" id="KW-1185">Reference proteome</keyword>
<dbReference type="AlphaFoldDB" id="A0AA39YF10"/>
<dbReference type="EMBL" id="JAULSV010000003">
    <property type="protein sequence ID" value="KAK0649815.1"/>
    <property type="molecule type" value="Genomic_DNA"/>
</dbReference>
<sequence length="185" mass="20931">MAIEMVDEFTSHRLNRQRKFPTLEQYDAFRLGTGAVDSICDLHQFMAGTKLPEDIAWAPEVMIMQREASIQTCVCNDLLSLKKEIRDMTLISLIPIHLHESDASLDEIVAKLAQELQRSADTFDATADGLRFKAGQYGKAVVSETNRFIETFESFQTGCFAFFAKSKRFRVAEDQLHDGSFSIPL</sequence>
<dbReference type="InterPro" id="IPR008949">
    <property type="entry name" value="Isoprenoid_synthase_dom_sf"/>
</dbReference>
<dbReference type="Proteomes" id="UP001174936">
    <property type="component" value="Unassembled WGS sequence"/>
</dbReference>
<evidence type="ECO:0000313" key="1">
    <source>
        <dbReference type="EMBL" id="KAK0649815.1"/>
    </source>
</evidence>
<name>A0AA39YF10_9PEZI</name>
<organism evidence="1 2">
    <name type="scientific">Cercophora newfieldiana</name>
    <dbReference type="NCBI Taxonomy" id="92897"/>
    <lineage>
        <taxon>Eukaryota</taxon>
        <taxon>Fungi</taxon>
        <taxon>Dikarya</taxon>
        <taxon>Ascomycota</taxon>
        <taxon>Pezizomycotina</taxon>
        <taxon>Sordariomycetes</taxon>
        <taxon>Sordariomycetidae</taxon>
        <taxon>Sordariales</taxon>
        <taxon>Lasiosphaeriaceae</taxon>
        <taxon>Cercophora</taxon>
    </lineage>
</organism>
<dbReference type="Pfam" id="PF19086">
    <property type="entry name" value="Terpene_syn_C_2"/>
    <property type="match status" value="1"/>
</dbReference>
<accession>A0AA39YF10</accession>
<dbReference type="SUPFAM" id="SSF48576">
    <property type="entry name" value="Terpenoid synthases"/>
    <property type="match status" value="1"/>
</dbReference>
<dbReference type="Gene3D" id="1.10.600.10">
    <property type="entry name" value="Farnesyl Diphosphate Synthase"/>
    <property type="match status" value="1"/>
</dbReference>
<reference evidence="1" key="1">
    <citation type="submission" date="2023-06" db="EMBL/GenBank/DDBJ databases">
        <title>Genome-scale phylogeny and comparative genomics of the fungal order Sordariales.</title>
        <authorList>
            <consortium name="Lawrence Berkeley National Laboratory"/>
            <person name="Hensen N."/>
            <person name="Bonometti L."/>
            <person name="Westerberg I."/>
            <person name="Brannstrom I.O."/>
            <person name="Guillou S."/>
            <person name="Cros-Aarteil S."/>
            <person name="Calhoun S."/>
            <person name="Haridas S."/>
            <person name="Kuo A."/>
            <person name="Mondo S."/>
            <person name="Pangilinan J."/>
            <person name="Riley R."/>
            <person name="Labutti K."/>
            <person name="Andreopoulos B."/>
            <person name="Lipzen A."/>
            <person name="Chen C."/>
            <person name="Yanf M."/>
            <person name="Daum C."/>
            <person name="Ng V."/>
            <person name="Clum A."/>
            <person name="Steindorff A."/>
            <person name="Ohm R."/>
            <person name="Martin F."/>
            <person name="Silar P."/>
            <person name="Natvig D."/>
            <person name="Lalanne C."/>
            <person name="Gautier V."/>
            <person name="Ament-Velasquez S.L."/>
            <person name="Kruys A."/>
            <person name="Hutchinson M.I."/>
            <person name="Powell A.J."/>
            <person name="Barry K."/>
            <person name="Miller A.N."/>
            <person name="Grigoriev I.V."/>
            <person name="Debuchy R."/>
            <person name="Gladieux P."/>
            <person name="Thoren M.H."/>
            <person name="Johannesson H."/>
        </authorList>
    </citation>
    <scope>NUCLEOTIDE SEQUENCE</scope>
    <source>
        <strain evidence="1">SMH2532-1</strain>
    </source>
</reference>